<dbReference type="Proteomes" id="UP000298781">
    <property type="component" value="Chromosome"/>
</dbReference>
<evidence type="ECO:0000313" key="2">
    <source>
        <dbReference type="Proteomes" id="UP000298781"/>
    </source>
</evidence>
<name>A0A4D7B4D5_9HYPH</name>
<dbReference type="InterPro" id="IPR010662">
    <property type="entry name" value="RBBP9/YdeN"/>
</dbReference>
<dbReference type="GO" id="GO:0016787">
    <property type="term" value="F:hydrolase activity"/>
    <property type="evidence" value="ECO:0007669"/>
    <property type="project" value="UniProtKB-KW"/>
</dbReference>
<dbReference type="KEGG" id="pstg:E8M01_00620"/>
<dbReference type="InterPro" id="IPR029058">
    <property type="entry name" value="AB_hydrolase_fold"/>
</dbReference>
<evidence type="ECO:0000313" key="1">
    <source>
        <dbReference type="EMBL" id="QCI62877.1"/>
    </source>
</evidence>
<keyword evidence="1" id="KW-0378">Hydrolase</keyword>
<protein>
    <submittedName>
        <fullName evidence="1">Serine hydrolase family protein</fullName>
    </submittedName>
</protein>
<proteinExistence type="predicted"/>
<accession>A0A4D7B4D5</accession>
<gene>
    <name evidence="1" type="ORF">E8M01_00620</name>
</gene>
<dbReference type="OrthoDB" id="9804993at2"/>
<dbReference type="EMBL" id="CP039690">
    <property type="protein sequence ID" value="QCI62877.1"/>
    <property type="molecule type" value="Genomic_DNA"/>
</dbReference>
<reference evidence="1 2" key="1">
    <citation type="submission" date="2019-04" db="EMBL/GenBank/DDBJ databases">
        <title>Phreatobacter aquaticus sp. nov.</title>
        <authorList>
            <person name="Choi A."/>
        </authorList>
    </citation>
    <scope>NUCLEOTIDE SEQUENCE [LARGE SCALE GENOMIC DNA]</scope>
    <source>
        <strain evidence="1 2">KCTC 52518</strain>
    </source>
</reference>
<dbReference type="SUPFAM" id="SSF53474">
    <property type="entry name" value="alpha/beta-Hydrolases"/>
    <property type="match status" value="1"/>
</dbReference>
<dbReference type="Gene3D" id="3.40.50.1820">
    <property type="entry name" value="alpha/beta hydrolase"/>
    <property type="match status" value="1"/>
</dbReference>
<dbReference type="RefSeq" id="WP_136958340.1">
    <property type="nucleotide sequence ID" value="NZ_CP039690.1"/>
</dbReference>
<keyword evidence="2" id="KW-1185">Reference proteome</keyword>
<organism evidence="1 2">
    <name type="scientific">Phreatobacter stygius</name>
    <dbReference type="NCBI Taxonomy" id="1940610"/>
    <lineage>
        <taxon>Bacteria</taxon>
        <taxon>Pseudomonadati</taxon>
        <taxon>Pseudomonadota</taxon>
        <taxon>Alphaproteobacteria</taxon>
        <taxon>Hyphomicrobiales</taxon>
        <taxon>Phreatobacteraceae</taxon>
        <taxon>Phreatobacter</taxon>
    </lineage>
</organism>
<sequence length="184" mass="19781">MRTADADILIVPGYTNSGEDHWQSRWEAKLPTAHRVNLGDWHKPEKARWVDSLATAVASCTRPVVLVAHSLGVITVAHAAPLFPRGVVHGAFLVSMPDIEQGADIPDVDRAFAPIPRDPLPFPSVLVASRNDPHCAYARAEDFGYSWGSALSDAGEAGHINTASGHGPWPEGLMRFAGFMKALG</sequence>
<dbReference type="AlphaFoldDB" id="A0A4D7B4D5"/>
<dbReference type="Pfam" id="PF06821">
    <property type="entry name" value="Ser_hydrolase"/>
    <property type="match status" value="1"/>
</dbReference>